<comment type="caution">
    <text evidence="2">The sequence shown here is derived from an EMBL/GenBank/DDBJ whole genome shotgun (WGS) entry which is preliminary data.</text>
</comment>
<reference evidence="2 3" key="1">
    <citation type="submission" date="2023-07" db="EMBL/GenBank/DDBJ databases">
        <title>Genomic Encyclopedia of Type Strains, Phase IV (KMG-IV): sequencing the most valuable type-strain genomes for metagenomic binning, comparative biology and taxonomic classification.</title>
        <authorList>
            <person name="Goeker M."/>
        </authorList>
    </citation>
    <scope>NUCLEOTIDE SEQUENCE [LARGE SCALE GENOMIC DNA]</scope>
    <source>
        <strain evidence="2 3">DSM 19092</strain>
    </source>
</reference>
<sequence length="315" mass="35207">MRILVTGASGFVGKWLVTELMDRGHEVIAAVRKHNSFLKHVRQVRLDLLNYENVKSVLRLSKPDAIVHLAAQSMVKKAWENPSETIQVNVIGTTNLVQAVKDVVPPYAKIITVGSSEEYGLTAKSKMKLTEEDNCLPQNPYAISKLAAGQLAIQLAKKENLNVAHLRPFNHFGPGQREGFVVSDFASQLARLERSKGSTIFVGDLSAQRDFTDVRDIVDAYVKVIEKEVPTGIYNISSGKATPISEILNILLKHVHVPIEVSIDSARFRPAEVPVFVGDSSKIRRLIGWEPKRKLEDSLIETLEWWRTIIKNEVL</sequence>
<dbReference type="Gene3D" id="3.40.50.720">
    <property type="entry name" value="NAD(P)-binding Rossmann-like Domain"/>
    <property type="match status" value="1"/>
</dbReference>
<dbReference type="EC" id="1.1.1.281" evidence="2"/>
<gene>
    <name evidence="2" type="ORF">J2S06_001623</name>
</gene>
<dbReference type="Pfam" id="PF16363">
    <property type="entry name" value="GDP_Man_Dehyd"/>
    <property type="match status" value="1"/>
</dbReference>
<dbReference type="Proteomes" id="UP001225646">
    <property type="component" value="Unassembled WGS sequence"/>
</dbReference>
<dbReference type="EMBL" id="JAUSTR010000005">
    <property type="protein sequence ID" value="MDQ0162546.1"/>
    <property type="molecule type" value="Genomic_DNA"/>
</dbReference>
<accession>A0ABT9VNI8</accession>
<feature type="domain" description="NAD(P)-binding" evidence="1">
    <location>
        <begin position="4"/>
        <end position="299"/>
    </location>
</feature>
<evidence type="ECO:0000259" key="1">
    <source>
        <dbReference type="Pfam" id="PF16363"/>
    </source>
</evidence>
<keyword evidence="3" id="KW-1185">Reference proteome</keyword>
<dbReference type="InterPro" id="IPR016040">
    <property type="entry name" value="NAD(P)-bd_dom"/>
</dbReference>
<name>A0ABT9VNI8_9BACI</name>
<dbReference type="Gene3D" id="3.90.25.10">
    <property type="entry name" value="UDP-galactose 4-epimerase, domain 1"/>
    <property type="match status" value="1"/>
</dbReference>
<keyword evidence="2" id="KW-0560">Oxidoreductase</keyword>
<dbReference type="RefSeq" id="WP_419151952.1">
    <property type="nucleotide sequence ID" value="NZ_JAUSTR010000005.1"/>
</dbReference>
<dbReference type="GO" id="GO:0033705">
    <property type="term" value="F:GDP-4-dehydro-6-deoxy-D-mannose reductase activity"/>
    <property type="evidence" value="ECO:0007669"/>
    <property type="project" value="UniProtKB-EC"/>
</dbReference>
<evidence type="ECO:0000313" key="3">
    <source>
        <dbReference type="Proteomes" id="UP001225646"/>
    </source>
</evidence>
<proteinExistence type="predicted"/>
<evidence type="ECO:0000313" key="2">
    <source>
        <dbReference type="EMBL" id="MDQ0162546.1"/>
    </source>
</evidence>
<dbReference type="InterPro" id="IPR036291">
    <property type="entry name" value="NAD(P)-bd_dom_sf"/>
</dbReference>
<protein>
    <submittedName>
        <fullName evidence="2">GDP-4-dehydro-6-deoxy-D-mannose reductase</fullName>
        <ecNumber evidence="2">1.1.1.281</ecNumber>
    </submittedName>
</protein>
<organism evidence="2 3">
    <name type="scientific">Aeribacillus alveayuensis</name>
    <dbReference type="NCBI Taxonomy" id="279215"/>
    <lineage>
        <taxon>Bacteria</taxon>
        <taxon>Bacillati</taxon>
        <taxon>Bacillota</taxon>
        <taxon>Bacilli</taxon>
        <taxon>Bacillales</taxon>
        <taxon>Bacillaceae</taxon>
        <taxon>Aeribacillus</taxon>
    </lineage>
</organism>
<dbReference type="SUPFAM" id="SSF51735">
    <property type="entry name" value="NAD(P)-binding Rossmann-fold domains"/>
    <property type="match status" value="1"/>
</dbReference>
<dbReference type="PANTHER" id="PTHR43000">
    <property type="entry name" value="DTDP-D-GLUCOSE 4,6-DEHYDRATASE-RELATED"/>
    <property type="match status" value="1"/>
</dbReference>